<dbReference type="InterPro" id="IPR018763">
    <property type="entry name" value="DUF2334"/>
</dbReference>
<evidence type="ECO:0000256" key="1">
    <source>
        <dbReference type="SAM" id="Phobius"/>
    </source>
</evidence>
<name>A0ABR6YY95_9FIRM</name>
<keyword evidence="1" id="KW-0472">Membrane</keyword>
<sequence>MKQSILILIVLTLIVLPMPAIDGEEADAKDNLTMTTKEVLLIYDQLAVDTVYRDNLNTVETLLSALSQTAEIVAIDDYDAGQMSGYQKVIILKNTENVINNPAFMADCQNYSGSLLYIGFVAPGLISGLDSVPISRQMGRTVSVNLNGLASNSIWVDDLRLVDEQPGPGQTAISVGTSVYPFSKTMERLTFVPTLIGDPGFTLGLGETLKDWFGLAATAQMTLLIPDIYPFSDLNMVIETSNAFYANGIPFALGVVPIDDNMDFPAMARFYQVLRYVQSRNGTIIVHRPSPATVSDGNAVLSEKMYAVITKMVENGVYPLGLATGESLFFDEVSNVNPLNLFSSGIILPDSGVTEPGSKETWALRWASLGISLETIAGTSSQNRNFGNYPINTTIIMPLPANEAALAAQLGIINNKWLTLTDYKRLNNYWTIGQNTITSSASGIRVNGLPVSLSYDEEPIEVDYRYQKAPEYSLEKIFTAGNTFLLTVVGIIIVLFIVIVAFSRRVYLNKFRKIAHNEEKNEPVKTSPAQEDNTP</sequence>
<reference evidence="2 3" key="1">
    <citation type="journal article" date="2020" name="mSystems">
        <title>Defining Genomic and Predicted Metabolic Features of the Acetobacterium Genus.</title>
        <authorList>
            <person name="Ross D.E."/>
            <person name="Marshall C.W."/>
            <person name="Gulliver D."/>
            <person name="May H.D."/>
            <person name="Norman R.S."/>
        </authorList>
    </citation>
    <scope>NUCLEOTIDE SEQUENCE [LARGE SCALE GENOMIC DNA]</scope>
    <source>
        <strain evidence="2 3">DSM 4132</strain>
    </source>
</reference>
<gene>
    <name evidence="2" type="ORF">GH811_10850</name>
</gene>
<accession>A0ABR6YY95</accession>
<evidence type="ECO:0000313" key="2">
    <source>
        <dbReference type="EMBL" id="MBC3900115.1"/>
    </source>
</evidence>
<dbReference type="RefSeq" id="WP_186894439.1">
    <property type="nucleotide sequence ID" value="NZ_WJBE01000008.1"/>
</dbReference>
<evidence type="ECO:0000313" key="3">
    <source>
        <dbReference type="Proteomes" id="UP000622405"/>
    </source>
</evidence>
<feature type="transmembrane region" description="Helical" evidence="1">
    <location>
        <begin position="484"/>
        <end position="503"/>
    </location>
</feature>
<keyword evidence="3" id="KW-1185">Reference proteome</keyword>
<keyword evidence="1" id="KW-1133">Transmembrane helix</keyword>
<organism evidence="2 3">
    <name type="scientific">Acetobacterium malicum</name>
    <dbReference type="NCBI Taxonomy" id="52692"/>
    <lineage>
        <taxon>Bacteria</taxon>
        <taxon>Bacillati</taxon>
        <taxon>Bacillota</taxon>
        <taxon>Clostridia</taxon>
        <taxon>Eubacteriales</taxon>
        <taxon>Eubacteriaceae</taxon>
        <taxon>Acetobacterium</taxon>
    </lineage>
</organism>
<dbReference type="EMBL" id="WJBE01000008">
    <property type="protein sequence ID" value="MBC3900115.1"/>
    <property type="molecule type" value="Genomic_DNA"/>
</dbReference>
<dbReference type="Pfam" id="PF10096">
    <property type="entry name" value="DUF2334"/>
    <property type="match status" value="1"/>
</dbReference>
<proteinExistence type="predicted"/>
<keyword evidence="1" id="KW-0812">Transmembrane</keyword>
<protein>
    <submittedName>
        <fullName evidence="2">DUF2334 domain-containing protein</fullName>
    </submittedName>
</protein>
<dbReference type="Proteomes" id="UP000622405">
    <property type="component" value="Unassembled WGS sequence"/>
</dbReference>
<comment type="caution">
    <text evidence="2">The sequence shown here is derived from an EMBL/GenBank/DDBJ whole genome shotgun (WGS) entry which is preliminary data.</text>
</comment>